<dbReference type="PANTHER" id="PTHR10638">
    <property type="entry name" value="COPPER AMINE OXIDASE"/>
    <property type="match status" value="1"/>
</dbReference>
<dbReference type="AlphaFoldDB" id="A0A830BD32"/>
<feature type="domain" description="Copper amine oxidase catalytic" evidence="11">
    <location>
        <begin position="241"/>
        <end position="380"/>
    </location>
</feature>
<evidence type="ECO:0000256" key="3">
    <source>
        <dbReference type="ARBA" id="ARBA00011738"/>
    </source>
</evidence>
<evidence type="ECO:0000313" key="15">
    <source>
        <dbReference type="Proteomes" id="UP000653305"/>
    </source>
</evidence>
<dbReference type="Pfam" id="PF02728">
    <property type="entry name" value="Cu_amine_oxidN3"/>
    <property type="match status" value="1"/>
</dbReference>
<proteinExistence type="inferred from homology"/>
<dbReference type="Pfam" id="PF02727">
    <property type="entry name" value="Cu_amine_oxidN2"/>
    <property type="match status" value="1"/>
</dbReference>
<keyword evidence="8" id="KW-1015">Disulfide bond</keyword>
<dbReference type="InterPro" id="IPR015800">
    <property type="entry name" value="Cu_amine_oxidase_N2"/>
</dbReference>
<evidence type="ECO:0000256" key="7">
    <source>
        <dbReference type="ARBA" id="ARBA00023008"/>
    </source>
</evidence>
<keyword evidence="7 9" id="KW-0186">Copper</keyword>
<evidence type="ECO:0000256" key="9">
    <source>
        <dbReference type="RuleBase" id="RU000672"/>
    </source>
</evidence>
<feature type="domain" description="Copper amine oxidase N3-terminal" evidence="13">
    <location>
        <begin position="120"/>
        <end position="213"/>
    </location>
</feature>
<feature type="domain" description="Copper amine oxidase N2-terminal" evidence="12">
    <location>
        <begin position="29"/>
        <end position="112"/>
    </location>
</feature>
<dbReference type="OrthoDB" id="5379943at2759"/>
<name>A0A830BD32_9LAMI</name>
<keyword evidence="15" id="KW-1185">Reference proteome</keyword>
<dbReference type="EC" id="1.4.3.-" evidence="9"/>
<comment type="caution">
    <text evidence="14">The sequence shown here is derived from an EMBL/GenBank/DDBJ whole genome shotgun (WGS) entry which is preliminary data.</text>
</comment>
<evidence type="ECO:0000256" key="6">
    <source>
        <dbReference type="ARBA" id="ARBA00023002"/>
    </source>
</evidence>
<feature type="chain" id="PRO_5032635435" description="Amine oxidase" evidence="10">
    <location>
        <begin position="25"/>
        <end position="634"/>
    </location>
</feature>
<gene>
    <name evidence="14" type="ORF">PHJA_000545800</name>
</gene>
<feature type="signal peptide" evidence="10">
    <location>
        <begin position="1"/>
        <end position="24"/>
    </location>
</feature>
<dbReference type="InterPro" id="IPR036460">
    <property type="entry name" value="Cu_amine_oxidase_C_sf"/>
</dbReference>
<dbReference type="SUPFAM" id="SSF49998">
    <property type="entry name" value="Amine oxidase catalytic domain"/>
    <property type="match status" value="1"/>
</dbReference>
<comment type="PTM">
    <text evidence="9">Topaquinone (TPQ) is generated by copper-dependent autoxidation of a specific tyrosyl residue.</text>
</comment>
<dbReference type="Gene3D" id="2.70.98.20">
    <property type="entry name" value="Copper amine oxidase, catalytic domain"/>
    <property type="match status" value="2"/>
</dbReference>
<evidence type="ECO:0000256" key="1">
    <source>
        <dbReference type="ARBA" id="ARBA00001935"/>
    </source>
</evidence>
<organism evidence="14 15">
    <name type="scientific">Phtheirospermum japonicum</name>
    <dbReference type="NCBI Taxonomy" id="374723"/>
    <lineage>
        <taxon>Eukaryota</taxon>
        <taxon>Viridiplantae</taxon>
        <taxon>Streptophyta</taxon>
        <taxon>Embryophyta</taxon>
        <taxon>Tracheophyta</taxon>
        <taxon>Spermatophyta</taxon>
        <taxon>Magnoliopsida</taxon>
        <taxon>eudicotyledons</taxon>
        <taxon>Gunneridae</taxon>
        <taxon>Pentapetalae</taxon>
        <taxon>asterids</taxon>
        <taxon>lamiids</taxon>
        <taxon>Lamiales</taxon>
        <taxon>Orobanchaceae</taxon>
        <taxon>Orobanchaceae incertae sedis</taxon>
        <taxon>Phtheirospermum</taxon>
    </lineage>
</organism>
<protein>
    <recommendedName>
        <fullName evidence="9">Amine oxidase</fullName>
        <ecNumber evidence="9">1.4.3.-</ecNumber>
    </recommendedName>
</protein>
<evidence type="ECO:0000259" key="12">
    <source>
        <dbReference type="Pfam" id="PF02727"/>
    </source>
</evidence>
<keyword evidence="4 9" id="KW-0479">Metal-binding</keyword>
<evidence type="ECO:0000256" key="5">
    <source>
        <dbReference type="ARBA" id="ARBA00022772"/>
    </source>
</evidence>
<dbReference type="GO" id="GO:0048038">
    <property type="term" value="F:quinone binding"/>
    <property type="evidence" value="ECO:0007669"/>
    <property type="project" value="InterPro"/>
</dbReference>
<evidence type="ECO:0000256" key="4">
    <source>
        <dbReference type="ARBA" id="ARBA00022723"/>
    </source>
</evidence>
<dbReference type="InterPro" id="IPR015802">
    <property type="entry name" value="Cu_amine_oxidase_N3"/>
</dbReference>
<dbReference type="InterPro" id="IPR049947">
    <property type="entry name" value="Cu_Am_Ox_Cu-bd"/>
</dbReference>
<keyword evidence="5 9" id="KW-0801">TPQ</keyword>
<evidence type="ECO:0000259" key="13">
    <source>
        <dbReference type="Pfam" id="PF02728"/>
    </source>
</evidence>
<dbReference type="InterPro" id="IPR015798">
    <property type="entry name" value="Cu_amine_oxidase_C"/>
</dbReference>
<keyword evidence="10" id="KW-0732">Signal</keyword>
<dbReference type="EMBL" id="BMAC01000076">
    <property type="protein sequence ID" value="GFP84022.1"/>
    <property type="molecule type" value="Genomic_DNA"/>
</dbReference>
<comment type="cofactor">
    <cofactor evidence="9">
        <name>Cu cation</name>
        <dbReference type="ChEBI" id="CHEBI:23378"/>
    </cofactor>
    <text evidence="9">Contains 1 topaquinone per subunit.</text>
</comment>
<dbReference type="InterPro" id="IPR000269">
    <property type="entry name" value="Cu_amine_oxidase"/>
</dbReference>
<comment type="similarity">
    <text evidence="2 9">Belongs to the copper/topaquinone oxidase family.</text>
</comment>
<feature type="domain" description="Copper amine oxidase catalytic" evidence="11">
    <location>
        <begin position="386"/>
        <end position="616"/>
    </location>
</feature>
<dbReference type="InterPro" id="IPR016182">
    <property type="entry name" value="Cu_amine_oxidase_N-reg"/>
</dbReference>
<dbReference type="GO" id="GO:0008131">
    <property type="term" value="F:primary methylamine oxidase activity"/>
    <property type="evidence" value="ECO:0007669"/>
    <property type="project" value="InterPro"/>
</dbReference>
<sequence length="634" mass="72190">MEVPSFTLNLIFLSLLTFTLNVAPKQVHHPLDPLTPPELNQVKTLVKKLHQNAKFQYVSLDDPVKDNFRSWLIQDPNKESTSPRIAFVVARVDFQSHEILIDLLKKSILSDKVYSGNGYPMLNNDEQELASELPHKHAPFISSIARRGLNLSQVVCDDFTTGWYGEKNTKRVVQMICYYTDGTVNFYMRPIEGMITTVDLDLMKVVDHHDRLMVPVAKADGIDYRESRQKPLYDNHIKGMTILQNDGPSFTLDGNNVRWANWDFHVGFDLRVSSIISLASIFDHDKNKYRRVLYKGYISEMFVPYQDLSEEWYFRTFLDAGEFGLGNCAVPLQPLKDCPKNAKYLDGYYASQDGTPVKISNVICVFERYSGDVMWRHTEEAIPGEQVSLSGILAVKGSKYTHLDQIKEEVYDTLVADNIIAVRHDHFLTFHLDLDIDDASNSLTKTHLKTVRATNGTSPRRSYWTAVQATAKTESDAKIKFGSGDTEIIVVNPNKKTKVGNKVGYRLIPGAVVSPLMLKDDYAQMRGAFSNYQAWVTPYNKSEKWAGGAYPDQSHGDDTLAQWTLRNRNIENKDIVLWYTLGFHHVPVQEDYPIMPTLSGSFELRPANFFDYNPVLRVKSLEPVEWANCSTKLS</sequence>
<comment type="subunit">
    <text evidence="3">Homodimer.</text>
</comment>
<dbReference type="GO" id="GO:0005507">
    <property type="term" value="F:copper ion binding"/>
    <property type="evidence" value="ECO:0007669"/>
    <property type="project" value="InterPro"/>
</dbReference>
<reference evidence="14" key="1">
    <citation type="submission" date="2020-07" db="EMBL/GenBank/DDBJ databases">
        <title>Ethylene signaling mediates host invasion by parasitic plants.</title>
        <authorList>
            <person name="Yoshida S."/>
        </authorList>
    </citation>
    <scope>NUCLEOTIDE SEQUENCE</scope>
    <source>
        <strain evidence="14">Okayama</strain>
    </source>
</reference>
<keyword evidence="6 9" id="KW-0560">Oxidoreductase</keyword>
<dbReference type="Gene3D" id="3.10.450.40">
    <property type="match status" value="2"/>
</dbReference>
<evidence type="ECO:0000256" key="8">
    <source>
        <dbReference type="ARBA" id="ARBA00023157"/>
    </source>
</evidence>
<dbReference type="SUPFAM" id="SSF54416">
    <property type="entry name" value="Amine oxidase N-terminal region"/>
    <property type="match status" value="2"/>
</dbReference>
<accession>A0A830BD32</accession>
<comment type="cofactor">
    <cofactor evidence="1">
        <name>Cu cation</name>
        <dbReference type="ChEBI" id="CHEBI:23378"/>
    </cofactor>
</comment>
<evidence type="ECO:0000259" key="11">
    <source>
        <dbReference type="Pfam" id="PF01179"/>
    </source>
</evidence>
<dbReference type="PANTHER" id="PTHR10638:SF71">
    <property type="entry name" value="AMINE OXIDASE"/>
    <property type="match status" value="1"/>
</dbReference>
<dbReference type="GO" id="GO:0009308">
    <property type="term" value="P:amine metabolic process"/>
    <property type="evidence" value="ECO:0007669"/>
    <property type="project" value="UniProtKB-UniRule"/>
</dbReference>
<evidence type="ECO:0000256" key="10">
    <source>
        <dbReference type="SAM" id="SignalP"/>
    </source>
</evidence>
<dbReference type="PROSITE" id="PS01165">
    <property type="entry name" value="COPPER_AMINE_OXID_2"/>
    <property type="match status" value="1"/>
</dbReference>
<dbReference type="FunFam" id="3.10.450.40:FF:000005">
    <property type="entry name" value="Amine oxidase"/>
    <property type="match status" value="1"/>
</dbReference>
<dbReference type="Pfam" id="PF01179">
    <property type="entry name" value="Cu_amine_oxid"/>
    <property type="match status" value="2"/>
</dbReference>
<evidence type="ECO:0000313" key="14">
    <source>
        <dbReference type="EMBL" id="GFP84022.1"/>
    </source>
</evidence>
<evidence type="ECO:0000256" key="2">
    <source>
        <dbReference type="ARBA" id="ARBA00007983"/>
    </source>
</evidence>
<dbReference type="Proteomes" id="UP000653305">
    <property type="component" value="Unassembled WGS sequence"/>
</dbReference>